<sequence length="518" mass="59367">MLFLFYEYITDIPQTTGRECGFRMQAPCPPLKQALCCMFSTAADLYSANNRQGWRDRCVLFITCLTFSLVLSSTLVLYLLYLYDRPVAIGISCSCFVVVATTLFLSKEVRCFSVLFVLSFGMRQSRNVLIAVGTSLVFLNNVQNALENVTGLTESVVCNLQAKRLYIDTTPLNNYVHMLKWVGRVLGGFTDFGVARLVSHLDVTSDVDSEKLRLKLAAAARTLNGTAESFRATLAMLSTVGHKLFPAFSVLFLMVFTFIHLRRYRLNKKYENRYITRTFVDFDEKQKAGGCPHVLPLTRTEARRYMTTRFTGFTALEGKAILRFALPVATHCFAWVLLIGVDALMFWFVEVIRTRLQELEPFDVPLIMNMNEDVSFFGVPISTDLRRRDFSYQVSLFEKKCLPNPRLLLYDSIVPLAGILSALLVMVLMSAKLTQIRLDVCERFFSTNAEERVKYLHAKILKMRSRRDQEEKAEEISLRSLLKKTDFWFPIACRLQEDNYCQPPRLLPQEQVNTTFIL</sequence>
<keyword evidence="2" id="KW-1185">Reference proteome</keyword>
<evidence type="ECO:0000313" key="2">
    <source>
        <dbReference type="Proteomes" id="UP001157502"/>
    </source>
</evidence>
<comment type="caution">
    <text evidence="1">The sequence shown here is derived from an EMBL/GenBank/DDBJ whole genome shotgun (WGS) entry which is preliminary data.</text>
</comment>
<reference evidence="1" key="1">
    <citation type="submission" date="2021-05" db="EMBL/GenBank/DDBJ databases">
        <authorList>
            <person name="Pan Q."/>
            <person name="Jouanno E."/>
            <person name="Zahm M."/>
            <person name="Klopp C."/>
            <person name="Cabau C."/>
            <person name="Louis A."/>
            <person name="Berthelot C."/>
            <person name="Parey E."/>
            <person name="Roest Crollius H."/>
            <person name="Montfort J."/>
            <person name="Robinson-Rechavi M."/>
            <person name="Bouchez O."/>
            <person name="Lampietro C."/>
            <person name="Lopez Roques C."/>
            <person name="Donnadieu C."/>
            <person name="Postlethwait J."/>
            <person name="Bobe J."/>
            <person name="Dillon D."/>
            <person name="Chandos A."/>
            <person name="von Hippel F."/>
            <person name="Guiguen Y."/>
        </authorList>
    </citation>
    <scope>NUCLEOTIDE SEQUENCE</scope>
    <source>
        <strain evidence="1">YG-Jan2019</strain>
    </source>
</reference>
<gene>
    <name evidence="1" type="ORF">DPEC_G00353810</name>
</gene>
<name>A0ACC2F2N6_DALPE</name>
<organism evidence="1 2">
    <name type="scientific">Dallia pectoralis</name>
    <name type="common">Alaska blackfish</name>
    <dbReference type="NCBI Taxonomy" id="75939"/>
    <lineage>
        <taxon>Eukaryota</taxon>
        <taxon>Metazoa</taxon>
        <taxon>Chordata</taxon>
        <taxon>Craniata</taxon>
        <taxon>Vertebrata</taxon>
        <taxon>Euteleostomi</taxon>
        <taxon>Actinopterygii</taxon>
        <taxon>Neopterygii</taxon>
        <taxon>Teleostei</taxon>
        <taxon>Protacanthopterygii</taxon>
        <taxon>Esociformes</taxon>
        <taxon>Umbridae</taxon>
        <taxon>Dallia</taxon>
    </lineage>
</organism>
<dbReference type="Proteomes" id="UP001157502">
    <property type="component" value="Chromosome 36"/>
</dbReference>
<accession>A0ACC2F2N6</accession>
<proteinExistence type="predicted"/>
<dbReference type="EMBL" id="CM055763">
    <property type="protein sequence ID" value="KAJ7985606.1"/>
    <property type="molecule type" value="Genomic_DNA"/>
</dbReference>
<evidence type="ECO:0000313" key="1">
    <source>
        <dbReference type="EMBL" id="KAJ7985606.1"/>
    </source>
</evidence>
<protein>
    <submittedName>
        <fullName evidence="1">Uncharacterized protein</fullName>
    </submittedName>
</protein>